<evidence type="ECO:0000256" key="3">
    <source>
        <dbReference type="ARBA" id="ARBA00022989"/>
    </source>
</evidence>
<dbReference type="HOGENOM" id="CLU_468427_0_0_14"/>
<keyword evidence="2 6" id="KW-0812">Transmembrane</keyword>
<evidence type="ECO:0000256" key="4">
    <source>
        <dbReference type="ARBA" id="ARBA00023136"/>
    </source>
</evidence>
<evidence type="ECO:0000256" key="2">
    <source>
        <dbReference type="ARBA" id="ARBA00022692"/>
    </source>
</evidence>
<evidence type="ECO:0000256" key="5">
    <source>
        <dbReference type="SAM" id="Coils"/>
    </source>
</evidence>
<dbReference type="GO" id="GO:0000921">
    <property type="term" value="P:septin ring assembly"/>
    <property type="evidence" value="ECO:0007669"/>
    <property type="project" value="InterPro"/>
</dbReference>
<dbReference type="PATRIC" id="fig|1276229.3.peg.793"/>
<evidence type="ECO:0000313" key="8">
    <source>
        <dbReference type="Proteomes" id="UP000013963"/>
    </source>
</evidence>
<proteinExistence type="predicted"/>
<dbReference type="eggNOG" id="COG4477">
    <property type="taxonomic scope" value="Bacteria"/>
</dbReference>
<dbReference type="RefSeq" id="WP_016341032.1">
    <property type="nucleotide sequence ID" value="NC_021284.1"/>
</dbReference>
<accession>R4UEN5</accession>
<dbReference type="AlphaFoldDB" id="R4UEN5"/>
<dbReference type="EMBL" id="CP005078">
    <property type="protein sequence ID" value="AGM26389.1"/>
    <property type="molecule type" value="Genomic_DNA"/>
</dbReference>
<dbReference type="Pfam" id="PF06160">
    <property type="entry name" value="EzrA"/>
    <property type="match status" value="1"/>
</dbReference>
<dbReference type="KEGG" id="ssyr:SSYRP_v1c07990"/>
<evidence type="ECO:0000256" key="1">
    <source>
        <dbReference type="ARBA" id="ARBA00004167"/>
    </source>
</evidence>
<dbReference type="InterPro" id="IPR010379">
    <property type="entry name" value="EzrA"/>
</dbReference>
<feature type="transmembrane region" description="Helical" evidence="6">
    <location>
        <begin position="16"/>
        <end position="37"/>
    </location>
</feature>
<keyword evidence="5" id="KW-0175">Coiled coil</keyword>
<reference evidence="7 8" key="1">
    <citation type="journal article" date="2013" name="Genome Biol. Evol.">
        <title>Complete genomes of two dipteran-associated spiroplasmas provided insights into the origin, dynamics, and impacts of viral invasion in spiroplasma.</title>
        <authorList>
            <person name="Ku C."/>
            <person name="Lo W.S."/>
            <person name="Chen L.L."/>
            <person name="Kuo C.H."/>
        </authorList>
    </citation>
    <scope>NUCLEOTIDE SEQUENCE [LARGE SCALE GENOMIC DNA]</scope>
    <source>
        <strain evidence="7">EA-1</strain>
    </source>
</reference>
<gene>
    <name evidence="7" type="ORF">SSYRP_v1c07990</name>
</gene>
<dbReference type="Proteomes" id="UP000013963">
    <property type="component" value="Chromosome"/>
</dbReference>
<protein>
    <recommendedName>
        <fullName evidence="9">Septation ring formation regulator</fullName>
    </recommendedName>
</protein>
<dbReference type="GO" id="GO:0016020">
    <property type="term" value="C:membrane"/>
    <property type="evidence" value="ECO:0007669"/>
    <property type="project" value="UniProtKB-SubCell"/>
</dbReference>
<feature type="coiled-coil region" evidence="5">
    <location>
        <begin position="495"/>
        <end position="553"/>
    </location>
</feature>
<evidence type="ECO:0000313" key="7">
    <source>
        <dbReference type="EMBL" id="AGM26389.1"/>
    </source>
</evidence>
<evidence type="ECO:0000256" key="6">
    <source>
        <dbReference type="SAM" id="Phobius"/>
    </source>
</evidence>
<name>R4UEN5_9MOLU</name>
<dbReference type="STRING" id="1276229.SSYRP_v1c07990"/>
<dbReference type="OrthoDB" id="387226at2"/>
<evidence type="ECO:0008006" key="9">
    <source>
        <dbReference type="Google" id="ProtNLM"/>
    </source>
</evidence>
<keyword evidence="8" id="KW-1185">Reference proteome</keyword>
<organism evidence="7 8">
    <name type="scientific">Spiroplasma syrphidicola EA-1</name>
    <dbReference type="NCBI Taxonomy" id="1276229"/>
    <lineage>
        <taxon>Bacteria</taxon>
        <taxon>Bacillati</taxon>
        <taxon>Mycoplasmatota</taxon>
        <taxon>Mollicutes</taxon>
        <taxon>Entomoplasmatales</taxon>
        <taxon>Spiroplasmataceae</taxon>
        <taxon>Spiroplasma</taxon>
    </lineage>
</organism>
<comment type="subcellular location">
    <subcellularLocation>
        <location evidence="1">Membrane</location>
        <topology evidence="1">Single-pass membrane protein</topology>
    </subcellularLocation>
</comment>
<keyword evidence="4 6" id="KW-0472">Membrane</keyword>
<keyword evidence="3 6" id="KW-1133">Transmembrane helix</keyword>
<sequence length="582" mass="67726">MVLTIVNNFWNSPIKLTLFILFIVLIIILTGLLVLWCKKITLKKLEIKILAKIDILKRLPLKYKIFRVSEIARNNNAYAKDLVIWRTKYEIIYEKKMVSCLEVLKKLYLPTKINGQTKQNHPNYKALQPLYKELTLLEDEGRKLLGEIDKQLKIEVLQRDYILAHKIMFTALQEDAAKLQMNVSLDENKFNDFQHNIENMFDEFEEFLSAGDFNRTDQILSNITTSLTIFVEILDNIPQIKILLTKVVPNKLSLLKDKYVLFNKDENSKDILKYSFDELTTNIDEIKILISKHIDNLQYKKATKKTIEIINSINDFDNTIEHQKAIISCFKKYYKIVMDYINKIERSFNIVSRQIESLRSSSILTPKEDGIYREAMAKTKQLTHDTNYLVLEINKNGKDYVKFNNELVKLLENGITTHEAIAGVVKIIEKRNFAETEIRKTIHLLEVVLLQAEVRLNQLEYKKLLGKYDKAINDYRKSLDKIKNISFDVTKKEEVQEVTAKLDRLKTDVLKLFEKIKNNILLDILAQEALIYAQKYSLTNDAVENQLKNAEISYRSGDYDSSLFVSLKVLTEAKLGKTGKGS</sequence>
<dbReference type="GO" id="GO:0005940">
    <property type="term" value="C:septin ring"/>
    <property type="evidence" value="ECO:0007669"/>
    <property type="project" value="InterPro"/>
</dbReference>